<dbReference type="Gene3D" id="3.30.1330.20">
    <property type="entry name" value="Tubulin/FtsZ, C-terminal domain"/>
    <property type="match status" value="1"/>
</dbReference>
<dbReference type="OMA" id="FQICNRN"/>
<keyword evidence="5 8" id="KW-0547">Nucleotide-binding</keyword>
<dbReference type="eggNOG" id="KOG1375">
    <property type="taxonomic scope" value="Eukaryota"/>
</dbReference>
<dbReference type="EMBL" id="KI912110">
    <property type="protein sequence ID" value="ETS85224.1"/>
    <property type="molecule type" value="Genomic_DNA"/>
</dbReference>
<dbReference type="GO" id="GO:0007017">
    <property type="term" value="P:microtubule-based process"/>
    <property type="evidence" value="ECO:0007669"/>
    <property type="project" value="InterPro"/>
</dbReference>
<keyword evidence="12" id="KW-1185">Reference proteome</keyword>
<dbReference type="SMART" id="SM00864">
    <property type="entry name" value="Tubulin"/>
    <property type="match status" value="1"/>
</dbReference>
<dbReference type="InterPro" id="IPR008280">
    <property type="entry name" value="Tub_FtsZ_C"/>
</dbReference>
<dbReference type="PRINTS" id="PR01161">
    <property type="entry name" value="TUBULIN"/>
</dbReference>
<dbReference type="STRING" id="1229662.W3XGW6"/>
<evidence type="ECO:0000256" key="1">
    <source>
        <dbReference type="ARBA" id="ARBA00004245"/>
    </source>
</evidence>
<reference evidence="12" key="1">
    <citation type="journal article" date="2015" name="BMC Genomics">
        <title>Genomic and transcriptomic analysis of the endophytic fungus Pestalotiopsis fici reveals its lifestyle and high potential for synthesis of natural products.</title>
        <authorList>
            <person name="Wang X."/>
            <person name="Zhang X."/>
            <person name="Liu L."/>
            <person name="Xiang M."/>
            <person name="Wang W."/>
            <person name="Sun X."/>
            <person name="Che Y."/>
            <person name="Guo L."/>
            <person name="Liu G."/>
            <person name="Guo L."/>
            <person name="Wang C."/>
            <person name="Yin W.B."/>
            <person name="Stadler M."/>
            <person name="Zhang X."/>
            <person name="Liu X."/>
        </authorList>
    </citation>
    <scope>NUCLEOTIDE SEQUENCE [LARGE SCALE GENOMIC DNA]</scope>
    <source>
        <strain evidence="12">W106-1 / CGMCC3.15140</strain>
    </source>
</reference>
<evidence type="ECO:0000256" key="3">
    <source>
        <dbReference type="ARBA" id="ARBA00011747"/>
    </source>
</evidence>
<dbReference type="Pfam" id="PF03953">
    <property type="entry name" value="Tubulin_C"/>
    <property type="match status" value="1"/>
</dbReference>
<evidence type="ECO:0000259" key="10">
    <source>
        <dbReference type="SMART" id="SM00865"/>
    </source>
</evidence>
<evidence type="ECO:0000256" key="2">
    <source>
        <dbReference type="ARBA" id="ARBA00009636"/>
    </source>
</evidence>
<dbReference type="PANTHER" id="PTHR11588">
    <property type="entry name" value="TUBULIN"/>
    <property type="match status" value="1"/>
</dbReference>
<dbReference type="SUPFAM" id="SSF52490">
    <property type="entry name" value="Tubulin nucleotide-binding domain-like"/>
    <property type="match status" value="1"/>
</dbReference>
<dbReference type="InterPro" id="IPR037103">
    <property type="entry name" value="Tubulin/FtsZ-like_C"/>
</dbReference>
<proteinExistence type="inferred from homology"/>
<dbReference type="GO" id="GO:0005874">
    <property type="term" value="C:microtubule"/>
    <property type="evidence" value="ECO:0007669"/>
    <property type="project" value="UniProtKB-KW"/>
</dbReference>
<dbReference type="InterPro" id="IPR023123">
    <property type="entry name" value="Tubulin_C"/>
</dbReference>
<dbReference type="GO" id="GO:0005200">
    <property type="term" value="F:structural constituent of cytoskeleton"/>
    <property type="evidence" value="ECO:0007669"/>
    <property type="project" value="InterPro"/>
</dbReference>
<protein>
    <recommendedName>
        <fullName evidence="8">Tubulin beta chain</fullName>
    </recommendedName>
</protein>
<dbReference type="InterPro" id="IPR000217">
    <property type="entry name" value="Tubulin"/>
</dbReference>
<comment type="subunit">
    <text evidence="3 8">Dimer of alpha and beta chains. A typical microtubule is a hollow water-filled tube with an outer diameter of 25 nm and an inner diameter of 15 nM. Alpha-beta heterodimers associate head-to-tail to form protofilaments running lengthwise along the microtubule wall with the beta-tubulin subunit facing the microtubule plus end conferring a structural polarity. Microtubules usually have 13 protofilaments but different protofilament numbers can be found in some organisms and specialized cells.</text>
</comment>
<sequence length="436" mass="48537">MREVIHLSVGGCGSRIGSAFWEMIAKEHGFVENGPSKGTEDAEHQNLEVYFHEPYHGIHTPRAIFVDLEPSMIDEVRSGGYGKSFRPDNFISGEYGGGGNWAQGHYGRGAELTENVLDAVRREAESCDCLQGFQICHSIGGGTGAGLGTLLLAKLKDEFPDRIMSTFSVLPSPKVAETLVETYSAVLSIHHLTEYSDQSFCFDNGKLHDTCTRNLNMPQPTYDAYNRLISTAMSGISASLRFPGQLNSDLCKTHMNLVSFPRMHFLTVGQAPLSEIESDVRETQSLTAERLAKEVFDSKNLMTAGDFSDGRHLACSTMFRGRLSMEDIEDQIRNMQNRNSESFKRGIPHNFQTSYCSVAQSSMELSSTLISNSTSIQSTFERLGDDFTTMFRRKAYMRSYTMGDLAIDEMDFTEAHSNILDLVSECQECHAPVEHK</sequence>
<dbReference type="Proteomes" id="UP000030651">
    <property type="component" value="Unassembled WGS sequence"/>
</dbReference>
<evidence type="ECO:0000256" key="6">
    <source>
        <dbReference type="ARBA" id="ARBA00023134"/>
    </source>
</evidence>
<dbReference type="SUPFAM" id="SSF55307">
    <property type="entry name" value="Tubulin C-terminal domain-like"/>
    <property type="match status" value="1"/>
</dbReference>
<evidence type="ECO:0000256" key="7">
    <source>
        <dbReference type="ARBA" id="ARBA00023212"/>
    </source>
</evidence>
<dbReference type="InterPro" id="IPR036525">
    <property type="entry name" value="Tubulin/FtsZ_GTPase_sf"/>
</dbReference>
<dbReference type="HOGENOM" id="CLU_015718_1_1_1"/>
<dbReference type="Gene3D" id="3.40.50.1440">
    <property type="entry name" value="Tubulin/FtsZ, GTPase domain"/>
    <property type="match status" value="1"/>
</dbReference>
<feature type="domain" description="Tubulin/FtsZ 2-layer sandwich" evidence="10">
    <location>
        <begin position="246"/>
        <end position="385"/>
    </location>
</feature>
<dbReference type="AlphaFoldDB" id="W3XGW6"/>
<feature type="domain" description="Tubulin/FtsZ GTPase" evidence="9">
    <location>
        <begin position="47"/>
        <end position="244"/>
    </location>
</feature>
<keyword evidence="4 8" id="KW-0493">Microtubule</keyword>
<keyword evidence="7" id="KW-0206">Cytoskeleton</keyword>
<comment type="similarity">
    <text evidence="2 8">Belongs to the tubulin family.</text>
</comment>
<dbReference type="GeneID" id="19268262"/>
<dbReference type="KEGG" id="pfy:PFICI_03249"/>
<keyword evidence="6 8" id="KW-0342">GTP-binding</keyword>
<dbReference type="RefSeq" id="XP_007830021.1">
    <property type="nucleotide sequence ID" value="XM_007831830.1"/>
</dbReference>
<dbReference type="InterPro" id="IPR003008">
    <property type="entry name" value="Tubulin_FtsZ_GTPase"/>
</dbReference>
<evidence type="ECO:0000256" key="4">
    <source>
        <dbReference type="ARBA" id="ARBA00022701"/>
    </source>
</evidence>
<dbReference type="Gene3D" id="1.10.287.600">
    <property type="entry name" value="Helix hairpin bin"/>
    <property type="match status" value="1"/>
</dbReference>
<dbReference type="Pfam" id="PF00091">
    <property type="entry name" value="Tubulin"/>
    <property type="match status" value="1"/>
</dbReference>
<name>W3XGW6_PESFW</name>
<accession>W3XGW6</accession>
<dbReference type="GO" id="GO:0003924">
    <property type="term" value="F:GTPase activity"/>
    <property type="evidence" value="ECO:0007669"/>
    <property type="project" value="InterPro"/>
</dbReference>
<dbReference type="PRINTS" id="PR01163">
    <property type="entry name" value="BETATUBULIN"/>
</dbReference>
<dbReference type="InterPro" id="IPR017975">
    <property type="entry name" value="Tubulin_CS"/>
</dbReference>
<evidence type="ECO:0000256" key="8">
    <source>
        <dbReference type="RuleBase" id="RU000352"/>
    </source>
</evidence>
<comment type="function">
    <text evidence="8">Tubulin is the major constituent of microtubules, a cylinder consisting of laterally associated linear protofilaments composed of alpha- and beta-tubulin heterodimers. Microtubules grow by the addition of GTP-tubulin dimers to the microtubule end, where a stabilizing cap forms. Below the cap, tubulin dimers are in GDP-bound state, owing to GTPase activity of alpha-tubulin.</text>
</comment>
<evidence type="ECO:0000259" key="9">
    <source>
        <dbReference type="SMART" id="SM00864"/>
    </source>
</evidence>
<evidence type="ECO:0000256" key="5">
    <source>
        <dbReference type="ARBA" id="ARBA00022741"/>
    </source>
</evidence>
<evidence type="ECO:0000313" key="12">
    <source>
        <dbReference type="Proteomes" id="UP000030651"/>
    </source>
</evidence>
<dbReference type="OrthoDB" id="10341892at2759"/>
<dbReference type="InterPro" id="IPR018316">
    <property type="entry name" value="Tubulin/FtsZ_2-layer-sand-dom"/>
</dbReference>
<organism evidence="11 12">
    <name type="scientific">Pestalotiopsis fici (strain W106-1 / CGMCC3.15140)</name>
    <dbReference type="NCBI Taxonomy" id="1229662"/>
    <lineage>
        <taxon>Eukaryota</taxon>
        <taxon>Fungi</taxon>
        <taxon>Dikarya</taxon>
        <taxon>Ascomycota</taxon>
        <taxon>Pezizomycotina</taxon>
        <taxon>Sordariomycetes</taxon>
        <taxon>Xylariomycetidae</taxon>
        <taxon>Amphisphaeriales</taxon>
        <taxon>Sporocadaceae</taxon>
        <taxon>Pestalotiopsis</taxon>
    </lineage>
</organism>
<comment type="subcellular location">
    <subcellularLocation>
        <location evidence="1">Cytoplasm</location>
        <location evidence="1">Cytoskeleton</location>
    </subcellularLocation>
</comment>
<dbReference type="InParanoid" id="W3XGW6"/>
<keyword evidence="7" id="KW-0963">Cytoplasm</keyword>
<dbReference type="GO" id="GO:0005525">
    <property type="term" value="F:GTP binding"/>
    <property type="evidence" value="ECO:0007669"/>
    <property type="project" value="UniProtKB-UniRule"/>
</dbReference>
<gene>
    <name evidence="11" type="ORF">PFICI_03249</name>
</gene>
<evidence type="ECO:0000313" key="11">
    <source>
        <dbReference type="EMBL" id="ETS85224.1"/>
    </source>
</evidence>
<dbReference type="PROSITE" id="PS00227">
    <property type="entry name" value="TUBULIN"/>
    <property type="match status" value="1"/>
</dbReference>
<dbReference type="SMART" id="SM00865">
    <property type="entry name" value="Tubulin_C"/>
    <property type="match status" value="1"/>
</dbReference>
<dbReference type="CDD" id="cd02187">
    <property type="entry name" value="beta_tubulin"/>
    <property type="match status" value="1"/>
</dbReference>
<dbReference type="InterPro" id="IPR002453">
    <property type="entry name" value="Beta_tubulin"/>
</dbReference>